<feature type="region of interest" description="Disordered" evidence="1">
    <location>
        <begin position="101"/>
        <end position="155"/>
    </location>
</feature>
<dbReference type="CDD" id="cd10017">
    <property type="entry name" value="B3_DNA"/>
    <property type="match status" value="1"/>
</dbReference>
<dbReference type="Pfam" id="PF02362">
    <property type="entry name" value="B3"/>
    <property type="match status" value="1"/>
</dbReference>
<reference evidence="3 4" key="1">
    <citation type="journal article" date="2021" name="Hortic Res">
        <title>The domestication of Cucurbita argyrosperma as revealed by the genome of its wild relative.</title>
        <authorList>
            <person name="Barrera-Redondo J."/>
            <person name="Sanchez-de la Vega G."/>
            <person name="Aguirre-Liguori J.A."/>
            <person name="Castellanos-Morales G."/>
            <person name="Gutierrez-Guerrero Y.T."/>
            <person name="Aguirre-Dugua X."/>
            <person name="Aguirre-Planter E."/>
            <person name="Tenaillon M.I."/>
            <person name="Lira-Saade R."/>
            <person name="Eguiarte L.E."/>
        </authorList>
    </citation>
    <scope>NUCLEOTIDE SEQUENCE [LARGE SCALE GENOMIC DNA]</scope>
    <source>
        <strain evidence="3">JBR-2021</strain>
    </source>
</reference>
<feature type="compositionally biased region" description="Low complexity" evidence="1">
    <location>
        <begin position="112"/>
        <end position="131"/>
    </location>
</feature>
<dbReference type="GO" id="GO:0003700">
    <property type="term" value="F:DNA-binding transcription factor activity"/>
    <property type="evidence" value="ECO:0007669"/>
    <property type="project" value="InterPro"/>
</dbReference>
<dbReference type="GO" id="GO:0003677">
    <property type="term" value="F:DNA binding"/>
    <property type="evidence" value="ECO:0007669"/>
    <property type="project" value="InterPro"/>
</dbReference>
<dbReference type="AlphaFoldDB" id="A0AAV6N8M1"/>
<protein>
    <submittedName>
        <fullName evidence="3">B3 domain-containing transcription factor LEC2</fullName>
    </submittedName>
</protein>
<feature type="compositionally biased region" description="Pro residues" evidence="1">
    <location>
        <begin position="22"/>
        <end position="51"/>
    </location>
</feature>
<dbReference type="EMBL" id="JAGKQH010000007">
    <property type="protein sequence ID" value="KAG6594597.1"/>
    <property type="molecule type" value="Genomic_DNA"/>
</dbReference>
<proteinExistence type="predicted"/>
<feature type="compositionally biased region" description="Polar residues" evidence="1">
    <location>
        <begin position="139"/>
        <end position="155"/>
    </location>
</feature>
<name>A0AAV6N8M1_9ROSI</name>
<dbReference type="InterPro" id="IPR044800">
    <property type="entry name" value="LEC2-like"/>
</dbReference>
<accession>A0AAV6N8M1</accession>
<dbReference type="PANTHER" id="PTHR31140:SF74">
    <property type="entry name" value="B3 DOMAIN-CONTAINING TRANSCRIPTION FACTOR LEC2"/>
    <property type="match status" value="1"/>
</dbReference>
<dbReference type="PANTHER" id="PTHR31140">
    <property type="entry name" value="B3 DOMAIN-CONTAINING TRANSCRIPTION FACTOR ABI3"/>
    <property type="match status" value="1"/>
</dbReference>
<feature type="region of interest" description="Disordered" evidence="1">
    <location>
        <begin position="1"/>
        <end position="52"/>
    </location>
</feature>
<feature type="domain" description="TF-B3" evidence="2">
    <location>
        <begin position="168"/>
        <end position="269"/>
    </location>
</feature>
<comment type="caution">
    <text evidence="3">The sequence shown here is derived from an EMBL/GenBank/DDBJ whole genome shotgun (WGS) entry which is preliminary data.</text>
</comment>
<dbReference type="Proteomes" id="UP000685013">
    <property type="component" value="Chromosome 7"/>
</dbReference>
<dbReference type="SMART" id="SM01019">
    <property type="entry name" value="B3"/>
    <property type="match status" value="1"/>
</dbReference>
<dbReference type="InterPro" id="IPR003340">
    <property type="entry name" value="B3_DNA-bd"/>
</dbReference>
<evidence type="ECO:0000256" key="1">
    <source>
        <dbReference type="SAM" id="MobiDB-lite"/>
    </source>
</evidence>
<feature type="non-terminal residue" evidence="3">
    <location>
        <position position="1"/>
    </location>
</feature>
<organism evidence="3 4">
    <name type="scientific">Cucurbita argyrosperma subsp. sororia</name>
    <dbReference type="NCBI Taxonomy" id="37648"/>
    <lineage>
        <taxon>Eukaryota</taxon>
        <taxon>Viridiplantae</taxon>
        <taxon>Streptophyta</taxon>
        <taxon>Embryophyta</taxon>
        <taxon>Tracheophyta</taxon>
        <taxon>Spermatophyta</taxon>
        <taxon>Magnoliopsida</taxon>
        <taxon>eudicotyledons</taxon>
        <taxon>Gunneridae</taxon>
        <taxon>Pentapetalae</taxon>
        <taxon>rosids</taxon>
        <taxon>fabids</taxon>
        <taxon>Cucurbitales</taxon>
        <taxon>Cucurbitaceae</taxon>
        <taxon>Cucurbiteae</taxon>
        <taxon>Cucurbita</taxon>
    </lineage>
</organism>
<gene>
    <name evidence="3" type="primary">LEC2</name>
    <name evidence="3" type="ORF">SDJN03_11150</name>
</gene>
<evidence type="ECO:0000313" key="4">
    <source>
        <dbReference type="Proteomes" id="UP000685013"/>
    </source>
</evidence>
<dbReference type="PROSITE" id="PS50863">
    <property type="entry name" value="B3"/>
    <property type="match status" value="1"/>
</dbReference>
<keyword evidence="4" id="KW-1185">Reference proteome</keyword>
<feature type="region of interest" description="Disordered" evidence="1">
    <location>
        <begin position="345"/>
        <end position="375"/>
    </location>
</feature>
<evidence type="ECO:0000259" key="2">
    <source>
        <dbReference type="PROSITE" id="PS50863"/>
    </source>
</evidence>
<sequence length="408" mass="46098">MDDDDDDHRPRRRNHRHNLNLPPFPPTTPLSPPPPPPPPKNSPVPILPHPPLGFSLRTPQSYFVPPSLLSYGFPIGNDPINPLLPKDDGRRGLDAWTTKVARSKRRLARQRSLSVTKPPSSSSSSSGLAGSSDHHSKRITVTPSQPNRTHNLNLSTLSTPDKVLRILLKKELKNSDVGSLGRIVLPKREAEENLPFLSDKEGMQILIRDVNSNKKWSMKYKYWANNRSRMYVLESTGDFVKENGLMMGDLITLYEDDSRNFYVTIDKGEKHLSRDENEEKRKEAAAAAATASAYPNMNIKDEEEDDNLALLIEQLKHRSEDDELPQSPCATSLLLSRSYFERGSYTGAEKGNDNNDNHNYNNDNDNNDNDNNGKEVEAFEDCFGDLEILPEVSGFKFPILDYLRNDRI</sequence>
<evidence type="ECO:0000313" key="3">
    <source>
        <dbReference type="EMBL" id="KAG6594597.1"/>
    </source>
</evidence>